<feature type="domain" description="ChrB C-terminal" evidence="1">
    <location>
        <begin position="181"/>
        <end position="308"/>
    </location>
</feature>
<name>A0A238CZX9_THIDL</name>
<gene>
    <name evidence="3" type="primary">chrB</name>
    <name evidence="3" type="ORF">THIARS_40168</name>
</gene>
<dbReference type="Pfam" id="PF20229">
    <property type="entry name" value="ChrB_N"/>
    <property type="match status" value="1"/>
</dbReference>
<evidence type="ECO:0000259" key="1">
    <source>
        <dbReference type="Pfam" id="PF09828"/>
    </source>
</evidence>
<organism evidence="3 4">
    <name type="scientific">Thiomonas delicata</name>
    <name type="common">Thiomonas cuprina</name>
    <dbReference type="NCBI Taxonomy" id="364030"/>
    <lineage>
        <taxon>Bacteria</taxon>
        <taxon>Pseudomonadati</taxon>
        <taxon>Pseudomonadota</taxon>
        <taxon>Betaproteobacteria</taxon>
        <taxon>Burkholderiales</taxon>
        <taxon>Thiomonas</taxon>
    </lineage>
</organism>
<accession>A0A238CZX9</accession>
<protein>
    <submittedName>
        <fullName evidence="3">Protein ChrB</fullName>
    </submittedName>
</protein>
<evidence type="ECO:0000313" key="3">
    <source>
        <dbReference type="EMBL" id="SBP86539.1"/>
    </source>
</evidence>
<dbReference type="InterPro" id="IPR018634">
    <property type="entry name" value="ChrB_C"/>
</dbReference>
<proteinExistence type="predicted"/>
<dbReference type="InterPro" id="IPR046858">
    <property type="entry name" value="ChrB_N"/>
</dbReference>
<dbReference type="AlphaFoldDB" id="A0A238CZX9"/>
<sequence>MTWLALFLSLPAKAGTGRMRVWRELKALGCATLRDGVYLLPDAPEHAQALETVAAAVLAAKGTAEIFHLSGRDPAQDVALRALFDRRSDYAALATALRDLQSGLGVLDVGTAQRRLQTLERRFAQICAVDYFAGETRRQIGARLEDLRTMLSRHFTPDEPHAASAGPIVRLNPADYQGRVWAARARPWVDRLASAWLIRRRIDPQARIVWLAAPADCQPDWLGFDFDGAAFSHVGARVTFETLLASFGLDAEAPLARLGALVHALDMGGLQVAEAPGVEALLTGLRVSQPDDDALLTEAMKVFDWLLQSNQTEPR</sequence>
<dbReference type="OrthoDB" id="6605953at2"/>
<evidence type="ECO:0000313" key="4">
    <source>
        <dbReference type="Proteomes" id="UP000214566"/>
    </source>
</evidence>
<evidence type="ECO:0000259" key="2">
    <source>
        <dbReference type="Pfam" id="PF20229"/>
    </source>
</evidence>
<reference evidence="3 4" key="1">
    <citation type="submission" date="2016-06" db="EMBL/GenBank/DDBJ databases">
        <authorList>
            <person name="Kjaerup R.B."/>
            <person name="Dalgaard T.S."/>
            <person name="Juul-Madsen H.R."/>
        </authorList>
    </citation>
    <scope>NUCLEOTIDE SEQUENCE [LARGE SCALE GENOMIC DNA]</scope>
    <source>
        <strain evidence="3 4">DSM 16361</strain>
    </source>
</reference>
<keyword evidence="4" id="KW-1185">Reference proteome</keyword>
<dbReference type="EMBL" id="FLMQ01000034">
    <property type="protein sequence ID" value="SBP86539.1"/>
    <property type="molecule type" value="Genomic_DNA"/>
</dbReference>
<dbReference type="Proteomes" id="UP000214566">
    <property type="component" value="Unassembled WGS sequence"/>
</dbReference>
<dbReference type="RefSeq" id="WP_094159073.1">
    <property type="nucleotide sequence ID" value="NZ_LT592170.1"/>
</dbReference>
<feature type="domain" description="ChrB N-terminal" evidence="2">
    <location>
        <begin position="18"/>
        <end position="92"/>
    </location>
</feature>
<dbReference type="Pfam" id="PF09828">
    <property type="entry name" value="ChrB_C"/>
    <property type="match status" value="1"/>
</dbReference>